<keyword evidence="1" id="KW-0542">Nucleomorph</keyword>
<accession>A0A0H5BLC4</accession>
<proteinExistence type="predicted"/>
<dbReference type="AlphaFoldDB" id="A0A0H5BLC4"/>
<reference evidence="1" key="1">
    <citation type="journal article" date="2015" name="Genome Biol. Evol.">
        <title>Nucleomorph Genome Sequences of Two Chlorarachniophytes, Amorphochlora amoebiformis and Lotharella vacuolata.</title>
        <authorList>
            <person name="Suzuki S."/>
            <person name="Shirato S."/>
            <person name="Hirakawa Y."/>
            <person name="Ishida K."/>
        </authorList>
    </citation>
    <scope>NUCLEOTIDE SEQUENCE</scope>
    <source>
        <strain evidence="1">CCMP2058</strain>
    </source>
</reference>
<dbReference type="EMBL" id="AB996602">
    <property type="protein sequence ID" value="BAS01717.1"/>
    <property type="molecule type" value="Genomic_DNA"/>
</dbReference>
<protein>
    <submittedName>
        <fullName evidence="1">Uncharacterized protein</fullName>
    </submittedName>
</protein>
<sequence length="156" mass="18272">MTKSFDISTIKDLNDILKKIRIIALKAKTLSYYEKKMIYIILFRYYLLLIKMMTNAKRKIMYLSKIKSLIIDNKDNKLKAVKKIKNLCRIIIKLILLKKEVNKMIKDKILVKYLVARPRIVPWPRNSVLDTPGSRHALRGVRHGCTFALGMHGSRL</sequence>
<evidence type="ECO:0000313" key="1">
    <source>
        <dbReference type="EMBL" id="BAS01717.1"/>
    </source>
</evidence>
<geneLocation type="nucleomorph" evidence="1"/>
<organism evidence="1">
    <name type="scientific">Amorphochlora amoebiformis</name>
    <dbReference type="NCBI Taxonomy" id="1561963"/>
    <lineage>
        <taxon>Eukaryota</taxon>
        <taxon>Sar</taxon>
        <taxon>Rhizaria</taxon>
        <taxon>Cercozoa</taxon>
        <taxon>Chlorarachniophyceae</taxon>
        <taxon>Amorphochlora</taxon>
    </lineage>
</organism>
<name>A0A0H5BLC4_9EUKA</name>